<sequence>MIFTPAHASWLNQAELLLSAFAERYLQRGDWASRDALVEHLDASWPGYNRFCAHPFSWSWTRARMHSWVDRHLS</sequence>
<protein>
    <submittedName>
        <fullName evidence="1">Isrso5-transposase protein</fullName>
    </submittedName>
</protein>
<accession>S9QYH1</accession>
<name>S9QYH1_CYSF2</name>
<dbReference type="EMBL" id="ANAH02000009">
    <property type="protein sequence ID" value="EPX61718.1"/>
    <property type="molecule type" value="Genomic_DNA"/>
</dbReference>
<evidence type="ECO:0000313" key="1">
    <source>
        <dbReference type="EMBL" id="EPX61718.1"/>
    </source>
</evidence>
<dbReference type="RefSeq" id="WP_002628678.1">
    <property type="nucleotide sequence ID" value="NZ_ANAH02000009.1"/>
</dbReference>
<dbReference type="AlphaFoldDB" id="S9QYH1"/>
<dbReference type="eggNOG" id="COG3335">
    <property type="taxonomic scope" value="Bacteria"/>
</dbReference>
<evidence type="ECO:0000313" key="2">
    <source>
        <dbReference type="Proteomes" id="UP000011682"/>
    </source>
</evidence>
<dbReference type="Proteomes" id="UP000011682">
    <property type="component" value="Unassembled WGS sequence"/>
</dbReference>
<comment type="caution">
    <text evidence="1">The sequence shown here is derived from an EMBL/GenBank/DDBJ whole genome shotgun (WGS) entry which is preliminary data.</text>
</comment>
<keyword evidence="2" id="KW-1185">Reference proteome</keyword>
<reference evidence="1" key="1">
    <citation type="submission" date="2013-05" db="EMBL/GenBank/DDBJ databases">
        <title>Genome assembly of Cystobacter fuscus DSM 2262.</title>
        <authorList>
            <person name="Sharma G."/>
            <person name="Khatri I."/>
            <person name="Kaur C."/>
            <person name="Mayilraj S."/>
            <person name="Subramanian S."/>
        </authorList>
    </citation>
    <scope>NUCLEOTIDE SEQUENCE [LARGE SCALE GENOMIC DNA]</scope>
    <source>
        <strain evidence="1">DSM 2262</strain>
    </source>
</reference>
<organism evidence="1 2">
    <name type="scientific">Cystobacter fuscus (strain ATCC 25194 / DSM 2262 / NBRC 100088 / M29)</name>
    <dbReference type="NCBI Taxonomy" id="1242864"/>
    <lineage>
        <taxon>Bacteria</taxon>
        <taxon>Pseudomonadati</taxon>
        <taxon>Myxococcota</taxon>
        <taxon>Myxococcia</taxon>
        <taxon>Myxococcales</taxon>
        <taxon>Cystobacterineae</taxon>
        <taxon>Archangiaceae</taxon>
        <taxon>Cystobacter</taxon>
    </lineage>
</organism>
<gene>
    <name evidence="1" type="ORF">D187_010337</name>
</gene>
<proteinExistence type="predicted"/>